<dbReference type="STRING" id="9601.ENSPPYP00000011819"/>
<accession>A0A2J8RT29</accession>
<comment type="caution">
    <text evidence="1">The sequence shown here is derived from an EMBL/GenBank/DDBJ whole genome shotgun (WGS) entry which is preliminary data.</text>
</comment>
<proteinExistence type="predicted"/>
<protein>
    <submittedName>
        <fullName evidence="1">PSG6 isoform 1</fullName>
    </submittedName>
</protein>
<dbReference type="AlphaFoldDB" id="A0A2J8RT29"/>
<organism evidence="1">
    <name type="scientific">Pongo abelii</name>
    <name type="common">Sumatran orangutan</name>
    <name type="synonym">Pongo pygmaeus abelii</name>
    <dbReference type="NCBI Taxonomy" id="9601"/>
    <lineage>
        <taxon>Eukaryota</taxon>
        <taxon>Metazoa</taxon>
        <taxon>Chordata</taxon>
        <taxon>Craniata</taxon>
        <taxon>Vertebrata</taxon>
        <taxon>Euteleostomi</taxon>
        <taxon>Mammalia</taxon>
        <taxon>Eutheria</taxon>
        <taxon>Euarchontoglires</taxon>
        <taxon>Primates</taxon>
        <taxon>Haplorrhini</taxon>
        <taxon>Catarrhini</taxon>
        <taxon>Hominidae</taxon>
        <taxon>Pongo</taxon>
    </lineage>
</organism>
<reference evidence="1" key="1">
    <citation type="submission" date="2017-12" db="EMBL/GenBank/DDBJ databases">
        <title>High-resolution comparative analysis of great ape genomes.</title>
        <authorList>
            <person name="Pollen A."/>
            <person name="Hastie A."/>
            <person name="Hormozdiari F."/>
            <person name="Dougherty M."/>
            <person name="Liu R."/>
            <person name="Chaisson M."/>
            <person name="Hoppe E."/>
            <person name="Hill C."/>
            <person name="Pang A."/>
            <person name="Hillier L."/>
            <person name="Baker C."/>
            <person name="Armstrong J."/>
            <person name="Shendure J."/>
            <person name="Paten B."/>
            <person name="Wilson R."/>
            <person name="Chao H."/>
            <person name="Schneider V."/>
            <person name="Ventura M."/>
            <person name="Kronenberg Z."/>
            <person name="Murali S."/>
            <person name="Gordon D."/>
            <person name="Cantsilieris S."/>
            <person name="Munson K."/>
            <person name="Nelson B."/>
            <person name="Raja A."/>
            <person name="Underwood J."/>
            <person name="Diekhans M."/>
            <person name="Fiddes I."/>
            <person name="Haussler D."/>
            <person name="Eichler E."/>
        </authorList>
    </citation>
    <scope>NUCLEOTIDE SEQUENCE [LARGE SCALE GENOMIC DNA]</scope>
    <source>
        <strain evidence="1">Susie</strain>
    </source>
</reference>
<name>A0A2J8RT29_PONAB</name>
<evidence type="ECO:0000313" key="1">
    <source>
        <dbReference type="EMBL" id="PNJ11683.1"/>
    </source>
</evidence>
<sequence length="33" mass="3654">HTAGPYECEIRNPVSASRSDPVTLNLLRGRCQI</sequence>
<feature type="non-terminal residue" evidence="1">
    <location>
        <position position="1"/>
    </location>
</feature>
<gene>
    <name evidence="1" type="ORF">CR201_G0048620</name>
</gene>
<dbReference type="EMBL" id="NDHI03003653">
    <property type="protein sequence ID" value="PNJ11683.1"/>
    <property type="molecule type" value="Genomic_DNA"/>
</dbReference>